<accession>F8PL44</accession>
<reference evidence="3" key="1">
    <citation type="journal article" date="2011" name="Science">
        <title>The plant cell wall-decomposing machinery underlies the functional diversity of forest fungi.</title>
        <authorList>
            <person name="Eastwood D.C."/>
            <person name="Floudas D."/>
            <person name="Binder M."/>
            <person name="Majcherczyk A."/>
            <person name="Schneider P."/>
            <person name="Aerts A."/>
            <person name="Asiegbu F.O."/>
            <person name="Baker S.E."/>
            <person name="Barry K."/>
            <person name="Bendiksby M."/>
            <person name="Blumentritt M."/>
            <person name="Coutinho P.M."/>
            <person name="Cullen D."/>
            <person name="de Vries R.P."/>
            <person name="Gathman A."/>
            <person name="Goodell B."/>
            <person name="Henrissat B."/>
            <person name="Ihrmark K."/>
            <person name="Kauserud H."/>
            <person name="Kohler A."/>
            <person name="LaButti K."/>
            <person name="Lapidus A."/>
            <person name="Lavin J.L."/>
            <person name="Lee Y.-H."/>
            <person name="Lindquist E."/>
            <person name="Lilly W."/>
            <person name="Lucas S."/>
            <person name="Morin E."/>
            <person name="Murat C."/>
            <person name="Oguiza J.A."/>
            <person name="Park J."/>
            <person name="Pisabarro A.G."/>
            <person name="Riley R."/>
            <person name="Rosling A."/>
            <person name="Salamov A."/>
            <person name="Schmidt O."/>
            <person name="Schmutz J."/>
            <person name="Skrede I."/>
            <person name="Stenlid J."/>
            <person name="Wiebenga A."/>
            <person name="Xie X."/>
            <person name="Kuees U."/>
            <person name="Hibbett D.S."/>
            <person name="Hoffmeister D."/>
            <person name="Hoegberg N."/>
            <person name="Martin F."/>
            <person name="Grigoriev I.V."/>
            <person name="Watkinson S.C."/>
        </authorList>
    </citation>
    <scope>NUCLEOTIDE SEQUENCE [LARGE SCALE GENOMIC DNA]</scope>
    <source>
        <strain evidence="3">strain S7.3</strain>
    </source>
</reference>
<keyword evidence="3" id="KW-1185">Reference proteome</keyword>
<proteinExistence type="predicted"/>
<feature type="compositionally biased region" description="Low complexity" evidence="1">
    <location>
        <begin position="54"/>
        <end position="63"/>
    </location>
</feature>
<feature type="compositionally biased region" description="Pro residues" evidence="1">
    <location>
        <begin position="44"/>
        <end position="53"/>
    </location>
</feature>
<name>F8PL44_SERL3</name>
<dbReference type="Proteomes" id="UP000008063">
    <property type="component" value="Unassembled WGS sequence"/>
</dbReference>
<gene>
    <name evidence="2" type="ORF">SERLA73DRAFT_69760</name>
</gene>
<organism evidence="3">
    <name type="scientific">Serpula lacrymans var. lacrymans (strain S7.3)</name>
    <name type="common">Dry rot fungus</name>
    <dbReference type="NCBI Taxonomy" id="936435"/>
    <lineage>
        <taxon>Eukaryota</taxon>
        <taxon>Fungi</taxon>
        <taxon>Dikarya</taxon>
        <taxon>Basidiomycota</taxon>
        <taxon>Agaricomycotina</taxon>
        <taxon>Agaricomycetes</taxon>
        <taxon>Agaricomycetidae</taxon>
        <taxon>Boletales</taxon>
        <taxon>Coniophorineae</taxon>
        <taxon>Serpulaceae</taxon>
        <taxon>Serpula</taxon>
    </lineage>
</organism>
<dbReference type="InParanoid" id="F8PL44"/>
<dbReference type="EMBL" id="GL945475">
    <property type="protein sequence ID" value="EGO03952.1"/>
    <property type="molecule type" value="Genomic_DNA"/>
</dbReference>
<protein>
    <submittedName>
        <fullName evidence="2">Uncharacterized protein</fullName>
    </submittedName>
</protein>
<evidence type="ECO:0000313" key="3">
    <source>
        <dbReference type="Proteomes" id="UP000008063"/>
    </source>
</evidence>
<dbReference type="HOGENOM" id="CLU_1235693_0_0_1"/>
<sequence length="224" mass="23842">MPPSRTVLGHGTNTYSIEIPSDSAPPYTPPLSPTPTRGGHYPWRPLPQPPQSLTPPFSLSSSSVVDDDAFDSTNAHQSAVTRHKPIPEGLLIDLSDEEEEQTHATGSTFVSLLDHAGAYDGSDGGTSVTELVTPTIAQTHFLPSSNVSSESFRVQGAPLTAGHEYTDLDAALSHIGDQHHDGSDYEVSLSITGTAKSCCFKATSHLGSSTHSRLYRPRQSPSQP</sequence>
<evidence type="ECO:0000256" key="1">
    <source>
        <dbReference type="SAM" id="MobiDB-lite"/>
    </source>
</evidence>
<evidence type="ECO:0000313" key="2">
    <source>
        <dbReference type="EMBL" id="EGO03952.1"/>
    </source>
</evidence>
<dbReference type="AlphaFoldDB" id="F8PL44"/>
<feature type="region of interest" description="Disordered" evidence="1">
    <location>
        <begin position="1"/>
        <end position="69"/>
    </location>
</feature>